<evidence type="ECO:0000313" key="1">
    <source>
        <dbReference type="EMBL" id="PNY01584.1"/>
    </source>
</evidence>
<dbReference type="AlphaFoldDB" id="A0A2K3NEX0"/>
<sequence>MDCDGFGNGQKSYIAGNEVQELIDLQQLLVGKQFLSNRTDDWRWLPDLTGNFTVKSCYSSLLQRCNSVVLHADTTTAVRKLWKNDILPKAFVKHKLPTRAALASKGILTNIHDLLWERVYICLDGITYHSKGSRKTTLYPLR</sequence>
<protein>
    <submittedName>
        <fullName evidence="1">Uncharacterized protein</fullName>
    </submittedName>
</protein>
<reference evidence="1 2" key="2">
    <citation type="journal article" date="2017" name="Front. Plant Sci.">
        <title>Gene Classification and Mining of Molecular Markers Useful in Red Clover (Trifolium pratense) Breeding.</title>
        <authorList>
            <person name="Istvanek J."/>
            <person name="Dluhosova J."/>
            <person name="Dluhos P."/>
            <person name="Patkova L."/>
            <person name="Nedelnik J."/>
            <person name="Repkova J."/>
        </authorList>
    </citation>
    <scope>NUCLEOTIDE SEQUENCE [LARGE SCALE GENOMIC DNA]</scope>
    <source>
        <strain evidence="2">cv. Tatra</strain>
        <tissue evidence="1">Young leaves</tissue>
    </source>
</reference>
<gene>
    <name evidence="1" type="ORF">L195_g024885</name>
</gene>
<proteinExistence type="predicted"/>
<evidence type="ECO:0000313" key="2">
    <source>
        <dbReference type="Proteomes" id="UP000236291"/>
    </source>
</evidence>
<accession>A0A2K3NEX0</accession>
<comment type="caution">
    <text evidence="1">The sequence shown here is derived from an EMBL/GenBank/DDBJ whole genome shotgun (WGS) entry which is preliminary data.</text>
</comment>
<dbReference type="EMBL" id="ASHM01020293">
    <property type="protein sequence ID" value="PNY01584.1"/>
    <property type="molecule type" value="Genomic_DNA"/>
</dbReference>
<reference evidence="1 2" key="1">
    <citation type="journal article" date="2014" name="Am. J. Bot.">
        <title>Genome assembly and annotation for red clover (Trifolium pratense; Fabaceae).</title>
        <authorList>
            <person name="Istvanek J."/>
            <person name="Jaros M."/>
            <person name="Krenek A."/>
            <person name="Repkova J."/>
        </authorList>
    </citation>
    <scope>NUCLEOTIDE SEQUENCE [LARGE SCALE GENOMIC DNA]</scope>
    <source>
        <strain evidence="2">cv. Tatra</strain>
        <tissue evidence="1">Young leaves</tissue>
    </source>
</reference>
<dbReference type="Proteomes" id="UP000236291">
    <property type="component" value="Unassembled WGS sequence"/>
</dbReference>
<name>A0A2K3NEX0_TRIPR</name>
<organism evidence="1 2">
    <name type="scientific">Trifolium pratense</name>
    <name type="common">Red clover</name>
    <dbReference type="NCBI Taxonomy" id="57577"/>
    <lineage>
        <taxon>Eukaryota</taxon>
        <taxon>Viridiplantae</taxon>
        <taxon>Streptophyta</taxon>
        <taxon>Embryophyta</taxon>
        <taxon>Tracheophyta</taxon>
        <taxon>Spermatophyta</taxon>
        <taxon>Magnoliopsida</taxon>
        <taxon>eudicotyledons</taxon>
        <taxon>Gunneridae</taxon>
        <taxon>Pentapetalae</taxon>
        <taxon>rosids</taxon>
        <taxon>fabids</taxon>
        <taxon>Fabales</taxon>
        <taxon>Fabaceae</taxon>
        <taxon>Papilionoideae</taxon>
        <taxon>50 kb inversion clade</taxon>
        <taxon>NPAAA clade</taxon>
        <taxon>Hologalegina</taxon>
        <taxon>IRL clade</taxon>
        <taxon>Trifolieae</taxon>
        <taxon>Trifolium</taxon>
    </lineage>
</organism>